<feature type="compositionally biased region" description="Basic and acidic residues" evidence="3">
    <location>
        <begin position="874"/>
        <end position="885"/>
    </location>
</feature>
<protein>
    <recommendedName>
        <fullName evidence="5">C2 domain-containing protein</fullName>
    </recommendedName>
</protein>
<feature type="compositionally biased region" description="Polar residues" evidence="3">
    <location>
        <begin position="889"/>
        <end position="900"/>
    </location>
</feature>
<keyword evidence="4" id="KW-0472">Membrane</keyword>
<dbReference type="PROSITE" id="PS50004">
    <property type="entry name" value="C2"/>
    <property type="match status" value="1"/>
</dbReference>
<dbReference type="Gene3D" id="2.60.40.150">
    <property type="entry name" value="C2 domain"/>
    <property type="match status" value="1"/>
</dbReference>
<gene>
    <name evidence="6" type="ORF">TrCOL_g12618</name>
</gene>
<dbReference type="Proteomes" id="UP001165065">
    <property type="component" value="Unassembled WGS sequence"/>
</dbReference>
<keyword evidence="4" id="KW-1133">Transmembrane helix</keyword>
<feature type="transmembrane region" description="Helical" evidence="4">
    <location>
        <begin position="585"/>
        <end position="605"/>
    </location>
</feature>
<evidence type="ECO:0000313" key="6">
    <source>
        <dbReference type="EMBL" id="GMI48173.1"/>
    </source>
</evidence>
<keyword evidence="7" id="KW-1185">Reference proteome</keyword>
<comment type="caution">
    <text evidence="6">The sequence shown here is derived from an EMBL/GenBank/DDBJ whole genome shotgun (WGS) entry which is preliminary data.</text>
</comment>
<evidence type="ECO:0000259" key="5">
    <source>
        <dbReference type="PROSITE" id="PS50004"/>
    </source>
</evidence>
<dbReference type="PANTHER" id="PTHR45911">
    <property type="entry name" value="C2 DOMAIN-CONTAINING PROTEIN"/>
    <property type="match status" value="1"/>
</dbReference>
<keyword evidence="1" id="KW-0479">Metal-binding</keyword>
<dbReference type="CDD" id="cd00030">
    <property type="entry name" value="C2"/>
    <property type="match status" value="1"/>
</dbReference>
<dbReference type="EMBL" id="BRYA01000377">
    <property type="protein sequence ID" value="GMI48173.1"/>
    <property type="molecule type" value="Genomic_DNA"/>
</dbReference>
<organism evidence="6 7">
    <name type="scientific">Triparma columacea</name>
    <dbReference type="NCBI Taxonomy" id="722753"/>
    <lineage>
        <taxon>Eukaryota</taxon>
        <taxon>Sar</taxon>
        <taxon>Stramenopiles</taxon>
        <taxon>Ochrophyta</taxon>
        <taxon>Bolidophyceae</taxon>
        <taxon>Parmales</taxon>
        <taxon>Triparmaceae</taxon>
        <taxon>Triparma</taxon>
    </lineage>
</organism>
<evidence type="ECO:0000256" key="4">
    <source>
        <dbReference type="SAM" id="Phobius"/>
    </source>
</evidence>
<dbReference type="SUPFAM" id="SSF49562">
    <property type="entry name" value="C2 domain (Calcium/lipid-binding domain, CaLB)"/>
    <property type="match status" value="1"/>
</dbReference>
<dbReference type="GO" id="GO:0005509">
    <property type="term" value="F:calcium ion binding"/>
    <property type="evidence" value="ECO:0007669"/>
    <property type="project" value="TreeGrafter"/>
</dbReference>
<dbReference type="Pfam" id="PF00168">
    <property type="entry name" value="C2"/>
    <property type="match status" value="1"/>
</dbReference>
<evidence type="ECO:0000256" key="2">
    <source>
        <dbReference type="ARBA" id="ARBA00022837"/>
    </source>
</evidence>
<evidence type="ECO:0000256" key="1">
    <source>
        <dbReference type="ARBA" id="ARBA00022723"/>
    </source>
</evidence>
<feature type="domain" description="C2" evidence="5">
    <location>
        <begin position="323"/>
        <end position="450"/>
    </location>
</feature>
<dbReference type="InterPro" id="IPR035892">
    <property type="entry name" value="C2_domain_sf"/>
</dbReference>
<sequence>MDDQLPSQSDNEKGDNEGENNAGLNTSGEKKKGHKKNRSDNYAKLSARIIEKWGNISPKKKQKQKQKQKEDFGGGDSVGLLQASVVPDLVKGEVYKRNYRFGYKKRFVIIDISTGSFAYFTSNPLPDLSDAALASGALFNWTHFPSGATRKLVLKPGQWTLSNAADDDSGFFIFKGNTPTANTLSGRISGIFFKCIASDTTDAIRVSSARLASKEKYLRASECLTCRGADIFLSHYTVKGFAKPGEHKRFRKGAATVEASGTNAIQRQMSDITMESNKGSSLRSIEDGGAAFDKAALEHRVKPFKYYPDVWMMHSELMSEVVKPTDHLVNLTSRAGLGEAAVAKRIGLVKVELLGAYGLPKLDRFGKTDLYAIMIVGGNVFRTDTIDDNYSPVFLPRTKRGAIFPLYVPYEQLYVGGFDDDGDYLSDDFVGRVSVDLSRLKPHVSYDITLKMRESDTMYSRKAKGAIRLRIEITEYVEPLVALKSFVKYFAARPKEAEGIMAHDKTSARALSLVLWGTEPPGEYSPPLFKATLRESDLYEVNTICLVKRTLWELAFYESQGLFGNLKSLYVLTALFLTIDHGPRAFFTAVPLFFAIVLIENYYVYGRKPVSFSEPPPLGLDLKRPNNEFPFVNREVFPSMEFTDSLARKIKRDGIVNAIEGGLGIDKDDGSQQDYAYDDDEYGDMFSDMVSVSTVKAPVDEERRSTFTKTPKYIEQDCNKNTVSSSIALKFAKYEKRAKLATLGLVHDVIASYPDEEKEASTSSNANNKRRKKRLTLRAEPVNPVLKLKRTYLGPVQRGFKNVVSTCRAVHHILVWRTSGTSLLMLGFLFAVALVALVFPYRLFARGLAFAMFGPQNWWLSRRNYAKMKNGLREDGVEGDEKKDAPATTLKNAEEPQTLSKRGGLLQRLRHNTTTDKEENSGIFLHIPRRNALDTSRFHDDANLMNHQA</sequence>
<feature type="region of interest" description="Disordered" evidence="3">
    <location>
        <begin position="1"/>
        <end position="43"/>
    </location>
</feature>
<keyword evidence="4" id="KW-0812">Transmembrane</keyword>
<dbReference type="InterPro" id="IPR000008">
    <property type="entry name" value="C2_dom"/>
</dbReference>
<evidence type="ECO:0000313" key="7">
    <source>
        <dbReference type="Proteomes" id="UP001165065"/>
    </source>
</evidence>
<reference evidence="7" key="1">
    <citation type="journal article" date="2023" name="Commun. Biol.">
        <title>Genome analysis of Parmales, the sister group of diatoms, reveals the evolutionary specialization of diatoms from phago-mixotrophs to photoautotrophs.</title>
        <authorList>
            <person name="Ban H."/>
            <person name="Sato S."/>
            <person name="Yoshikawa S."/>
            <person name="Yamada K."/>
            <person name="Nakamura Y."/>
            <person name="Ichinomiya M."/>
            <person name="Sato N."/>
            <person name="Blanc-Mathieu R."/>
            <person name="Endo H."/>
            <person name="Kuwata A."/>
            <person name="Ogata H."/>
        </authorList>
    </citation>
    <scope>NUCLEOTIDE SEQUENCE [LARGE SCALE GENOMIC DNA]</scope>
</reference>
<proteinExistence type="predicted"/>
<dbReference type="PANTHER" id="PTHR45911:SF4">
    <property type="entry name" value="MULTIPLE C2 AND TRANSMEMBRANE DOMAIN-CONTAINING PROTEIN"/>
    <property type="match status" value="1"/>
</dbReference>
<accession>A0A9W7GPA3</accession>
<feature type="region of interest" description="Disordered" evidence="3">
    <location>
        <begin position="874"/>
        <end position="921"/>
    </location>
</feature>
<keyword evidence="2" id="KW-0106">Calcium</keyword>
<name>A0A9W7GPA3_9STRA</name>
<evidence type="ECO:0000256" key="3">
    <source>
        <dbReference type="SAM" id="MobiDB-lite"/>
    </source>
</evidence>
<feature type="transmembrane region" description="Helical" evidence="4">
    <location>
        <begin position="814"/>
        <end position="837"/>
    </location>
</feature>
<dbReference type="GO" id="GO:0016020">
    <property type="term" value="C:membrane"/>
    <property type="evidence" value="ECO:0007669"/>
    <property type="project" value="TreeGrafter"/>
</dbReference>
<dbReference type="OrthoDB" id="1029639at2759"/>
<dbReference type="AlphaFoldDB" id="A0A9W7GPA3"/>